<feature type="domain" description="Diacylglycerol glucosyltransferase N-terminal" evidence="6">
    <location>
        <begin position="33"/>
        <end position="196"/>
    </location>
</feature>
<dbReference type="InterPro" id="IPR007235">
    <property type="entry name" value="Glyco_trans_28_C"/>
</dbReference>
<accession>A0A1H6T596</accession>
<sequence length="396" mass="42415">MAAAPGLDREGLRPGEASALRALIVSASFGSGHHQANTALDQALCARGVDLQARHADTLEYLSGLERTVIAGTYELWLRYLPGMYRAFYRWTDRPGAPTAQAFGRLGLRSMRRDVREVRPEVVISSYPTPTVLSDHARQVEGLRYLNVLVVTDYRVHQHWARPEAELLCVATEAARGQMVQAGIAPERVVVTGIPIAPVYGQLRGADRAALRGRHGLRPDLPLILLSGGGGGHYRARDRVLAELANLGERVQVLVPVGQGPPGVTQEGGATVHRLGFTRDFPELLAASDLVVGKAGGLTVAEATTLGVPLVVHAPIPGQEEHNAELLERAGAGLWARELPELRRAVRRALDPGEHAQLRARALAFGVPDAADRVAGAILRQLGRCSGEEQAGGPHG</sequence>
<protein>
    <submittedName>
        <fullName evidence="7">Processive 1,2-diacylglycerol beta-glucosyltransferase</fullName>
    </submittedName>
</protein>
<dbReference type="SUPFAM" id="SSF53756">
    <property type="entry name" value="UDP-Glycosyltransferase/glycogen phosphorylase"/>
    <property type="match status" value="1"/>
</dbReference>
<dbReference type="GO" id="GO:0016020">
    <property type="term" value="C:membrane"/>
    <property type="evidence" value="ECO:0007669"/>
    <property type="project" value="UniProtKB-SubCell"/>
</dbReference>
<evidence type="ECO:0000313" key="7">
    <source>
        <dbReference type="EMBL" id="SEI71440.1"/>
    </source>
</evidence>
<dbReference type="AlphaFoldDB" id="A0A1H6T596"/>
<evidence type="ECO:0000256" key="1">
    <source>
        <dbReference type="ARBA" id="ARBA00004370"/>
    </source>
</evidence>
<comment type="similarity">
    <text evidence="2">Belongs to the glycosyltransferase 28 family.</text>
</comment>
<name>A0A1H6T596_9DEIO</name>
<keyword evidence="8" id="KW-1185">Reference proteome</keyword>
<dbReference type="GO" id="GO:0009247">
    <property type="term" value="P:glycolipid biosynthetic process"/>
    <property type="evidence" value="ECO:0007669"/>
    <property type="project" value="InterPro"/>
</dbReference>
<evidence type="ECO:0000256" key="3">
    <source>
        <dbReference type="ARBA" id="ARBA00022676"/>
    </source>
</evidence>
<dbReference type="EMBL" id="FNZA01000001">
    <property type="protein sequence ID" value="SEI71440.1"/>
    <property type="molecule type" value="Genomic_DNA"/>
</dbReference>
<dbReference type="Proteomes" id="UP000199223">
    <property type="component" value="Unassembled WGS sequence"/>
</dbReference>
<evidence type="ECO:0000259" key="5">
    <source>
        <dbReference type="Pfam" id="PF04101"/>
    </source>
</evidence>
<dbReference type="InterPro" id="IPR050519">
    <property type="entry name" value="Glycosyltransf_28_UgtP"/>
</dbReference>
<dbReference type="STRING" id="856736.SAMN04488058_101416"/>
<dbReference type="Pfam" id="PF04101">
    <property type="entry name" value="Glyco_tran_28_C"/>
    <property type="match status" value="1"/>
</dbReference>
<dbReference type="Gene3D" id="3.40.50.2000">
    <property type="entry name" value="Glycogen Phosphorylase B"/>
    <property type="match status" value="1"/>
</dbReference>
<dbReference type="PANTHER" id="PTHR43025">
    <property type="entry name" value="MONOGALACTOSYLDIACYLGLYCEROL SYNTHASE"/>
    <property type="match status" value="1"/>
</dbReference>
<keyword evidence="3" id="KW-0328">Glycosyltransferase</keyword>
<dbReference type="InterPro" id="IPR009695">
    <property type="entry name" value="Diacylglyc_glucosyltr_N"/>
</dbReference>
<comment type="subcellular location">
    <subcellularLocation>
        <location evidence="1">Membrane</location>
    </subcellularLocation>
</comment>
<gene>
    <name evidence="7" type="ORF">SAMN04488058_101416</name>
</gene>
<keyword evidence="4 7" id="KW-0808">Transferase</keyword>
<organism evidence="7 8">
    <name type="scientific">Deinococcus reticulitermitis</name>
    <dbReference type="NCBI Taxonomy" id="856736"/>
    <lineage>
        <taxon>Bacteria</taxon>
        <taxon>Thermotogati</taxon>
        <taxon>Deinococcota</taxon>
        <taxon>Deinococci</taxon>
        <taxon>Deinococcales</taxon>
        <taxon>Deinococcaceae</taxon>
        <taxon>Deinococcus</taxon>
    </lineage>
</organism>
<evidence type="ECO:0000256" key="2">
    <source>
        <dbReference type="ARBA" id="ARBA00006962"/>
    </source>
</evidence>
<feature type="domain" description="Glycosyl transferase family 28 C-terminal" evidence="5">
    <location>
        <begin position="225"/>
        <end position="373"/>
    </location>
</feature>
<proteinExistence type="inferred from homology"/>
<dbReference type="Pfam" id="PF06925">
    <property type="entry name" value="MGDG_synth"/>
    <property type="match status" value="1"/>
</dbReference>
<dbReference type="GO" id="GO:0016758">
    <property type="term" value="F:hexosyltransferase activity"/>
    <property type="evidence" value="ECO:0007669"/>
    <property type="project" value="InterPro"/>
</dbReference>
<evidence type="ECO:0000256" key="4">
    <source>
        <dbReference type="ARBA" id="ARBA00022679"/>
    </source>
</evidence>
<evidence type="ECO:0000259" key="6">
    <source>
        <dbReference type="Pfam" id="PF06925"/>
    </source>
</evidence>
<evidence type="ECO:0000313" key="8">
    <source>
        <dbReference type="Proteomes" id="UP000199223"/>
    </source>
</evidence>
<dbReference type="PANTHER" id="PTHR43025:SF3">
    <property type="entry name" value="MONOGALACTOSYLDIACYLGLYCEROL SYNTHASE 1, CHLOROPLASTIC"/>
    <property type="match status" value="1"/>
</dbReference>
<reference evidence="8" key="1">
    <citation type="submission" date="2016-10" db="EMBL/GenBank/DDBJ databases">
        <authorList>
            <person name="Varghese N."/>
            <person name="Submissions S."/>
        </authorList>
    </citation>
    <scope>NUCLEOTIDE SEQUENCE [LARGE SCALE GENOMIC DNA]</scope>
    <source>
        <strain evidence="8">CGMCC 1.10218</strain>
    </source>
</reference>